<dbReference type="Proteomes" id="UP000001861">
    <property type="component" value="Unassembled WGS sequence"/>
</dbReference>
<dbReference type="InParanoid" id="A8PG36"/>
<dbReference type="AlphaFoldDB" id="A8PG36"/>
<comment type="subcellular location">
    <subcellularLocation>
        <location evidence="1">Secreted</location>
    </subcellularLocation>
</comment>
<protein>
    <recommendedName>
        <fullName evidence="6">CFEM domain-containing protein</fullName>
    </recommendedName>
</protein>
<evidence type="ECO:0000313" key="8">
    <source>
        <dbReference type="Proteomes" id="UP000001861"/>
    </source>
</evidence>
<evidence type="ECO:0000256" key="3">
    <source>
        <dbReference type="ARBA" id="ARBA00022729"/>
    </source>
</evidence>
<evidence type="ECO:0000259" key="6">
    <source>
        <dbReference type="Pfam" id="PF05730"/>
    </source>
</evidence>
<evidence type="ECO:0000256" key="2">
    <source>
        <dbReference type="ARBA" id="ARBA00022525"/>
    </source>
</evidence>
<dbReference type="KEGG" id="cci:CC1G_08282"/>
<evidence type="ECO:0000256" key="5">
    <source>
        <dbReference type="SAM" id="MobiDB-lite"/>
    </source>
</evidence>
<dbReference type="InterPro" id="IPR008427">
    <property type="entry name" value="Extracellular_membr_CFEM_dom"/>
</dbReference>
<organism evidence="7 8">
    <name type="scientific">Coprinopsis cinerea (strain Okayama-7 / 130 / ATCC MYA-4618 / FGSC 9003)</name>
    <name type="common">Inky cap fungus</name>
    <name type="synonym">Hormographiella aspergillata</name>
    <dbReference type="NCBI Taxonomy" id="240176"/>
    <lineage>
        <taxon>Eukaryota</taxon>
        <taxon>Fungi</taxon>
        <taxon>Dikarya</taxon>
        <taxon>Basidiomycota</taxon>
        <taxon>Agaricomycotina</taxon>
        <taxon>Agaricomycetes</taxon>
        <taxon>Agaricomycetidae</taxon>
        <taxon>Agaricales</taxon>
        <taxon>Agaricineae</taxon>
        <taxon>Psathyrellaceae</taxon>
        <taxon>Coprinopsis</taxon>
    </lineage>
</organism>
<feature type="domain" description="CFEM" evidence="6">
    <location>
        <begin position="151"/>
        <end position="210"/>
    </location>
</feature>
<dbReference type="RefSeq" id="XP_001841138.2">
    <property type="nucleotide sequence ID" value="XM_001841086.2"/>
</dbReference>
<evidence type="ECO:0000256" key="1">
    <source>
        <dbReference type="ARBA" id="ARBA00004613"/>
    </source>
</evidence>
<accession>A8PG36</accession>
<reference evidence="7 8" key="1">
    <citation type="journal article" date="2010" name="Proc. Natl. Acad. Sci. U.S.A.">
        <title>Insights into evolution of multicellular fungi from the assembled chromosomes of the mushroom Coprinopsis cinerea (Coprinus cinereus).</title>
        <authorList>
            <person name="Stajich J.E."/>
            <person name="Wilke S.K."/>
            <person name="Ahren D."/>
            <person name="Au C.H."/>
            <person name="Birren B.W."/>
            <person name="Borodovsky M."/>
            <person name="Burns C."/>
            <person name="Canback B."/>
            <person name="Casselton L.A."/>
            <person name="Cheng C.K."/>
            <person name="Deng J."/>
            <person name="Dietrich F.S."/>
            <person name="Fargo D.C."/>
            <person name="Farman M.L."/>
            <person name="Gathman A.C."/>
            <person name="Goldberg J."/>
            <person name="Guigo R."/>
            <person name="Hoegger P.J."/>
            <person name="Hooker J.B."/>
            <person name="Huggins A."/>
            <person name="James T.Y."/>
            <person name="Kamada T."/>
            <person name="Kilaru S."/>
            <person name="Kodira C."/>
            <person name="Kues U."/>
            <person name="Kupfer D."/>
            <person name="Kwan H.S."/>
            <person name="Lomsadze A."/>
            <person name="Li W."/>
            <person name="Lilly W.W."/>
            <person name="Ma L.J."/>
            <person name="Mackey A.J."/>
            <person name="Manning G."/>
            <person name="Martin F."/>
            <person name="Muraguchi H."/>
            <person name="Natvig D.O."/>
            <person name="Palmerini H."/>
            <person name="Ramesh M.A."/>
            <person name="Rehmeyer C.J."/>
            <person name="Roe B.A."/>
            <person name="Shenoy N."/>
            <person name="Stanke M."/>
            <person name="Ter-Hovhannisyan V."/>
            <person name="Tunlid A."/>
            <person name="Velagapudi R."/>
            <person name="Vision T.J."/>
            <person name="Zeng Q."/>
            <person name="Zolan M.E."/>
            <person name="Pukkila P.J."/>
        </authorList>
    </citation>
    <scope>NUCLEOTIDE SEQUENCE [LARGE SCALE GENOMIC DNA]</scope>
    <source>
        <strain evidence="8">Okayama-7 / 130 / ATCC MYA-4618 / FGSC 9003</strain>
    </source>
</reference>
<dbReference type="GeneID" id="6017812"/>
<proteinExistence type="predicted"/>
<dbReference type="Pfam" id="PF05730">
    <property type="entry name" value="CFEM"/>
    <property type="match status" value="1"/>
</dbReference>
<evidence type="ECO:0000256" key="4">
    <source>
        <dbReference type="ARBA" id="ARBA00023157"/>
    </source>
</evidence>
<name>A8PG36_COPC7</name>
<dbReference type="GO" id="GO:0005576">
    <property type="term" value="C:extracellular region"/>
    <property type="evidence" value="ECO:0007669"/>
    <property type="project" value="UniProtKB-SubCell"/>
</dbReference>
<dbReference type="HOGENOM" id="CLU_909168_0_0_1"/>
<comment type="caution">
    <text evidence="7">The sequence shown here is derived from an EMBL/GenBank/DDBJ whole genome shotgun (WGS) entry which is preliminary data.</text>
</comment>
<keyword evidence="4" id="KW-1015">Disulfide bond</keyword>
<sequence length="306" mass="33290">MQTSQVAGQYGNSRSNKSQAQLDIRHGRTKGTQDNRGITHPSLNARLQVTTVASQTHDARLITFMTMPSTKSRVGFTYKDPSSVCKPDGRGTLPLDSLVKTSDVRKNVKKMAGFARFALVPSGIRPSLLLLIQTMLKSVVFLAAIVGTSTAASVPSCYSNCLSSAAQAVGCASDDTDCIKASDAFIDLARSCLEEKKCTERTSSDTTSVEHAISILSALDLIDEATISSNIDFTPYHSTRDLTGLSRIVPIEKRQTFRRARPTVWRAILGWVVRDRLDACFDPRFQCSSTSSVTKKWVLGGTVFGQ</sequence>
<dbReference type="EMBL" id="AACS02000002">
    <property type="protein sequence ID" value="EAU80675.2"/>
    <property type="molecule type" value="Genomic_DNA"/>
</dbReference>
<evidence type="ECO:0000313" key="7">
    <source>
        <dbReference type="EMBL" id="EAU80675.2"/>
    </source>
</evidence>
<dbReference type="VEuPathDB" id="FungiDB:CC1G_08282"/>
<keyword evidence="8" id="KW-1185">Reference proteome</keyword>
<keyword evidence="3" id="KW-0732">Signal</keyword>
<feature type="region of interest" description="Disordered" evidence="5">
    <location>
        <begin position="1"/>
        <end position="21"/>
    </location>
</feature>
<gene>
    <name evidence="7" type="ORF">CC1G_08282</name>
</gene>
<keyword evidence="2" id="KW-0964">Secreted</keyword>